<keyword evidence="2" id="KW-0240">DNA-directed RNA polymerase</keyword>
<comment type="caution">
    <text evidence="2">The sequence shown here is derived from an EMBL/GenBank/DDBJ whole genome shotgun (WGS) entry which is preliminary data.</text>
</comment>
<sequence>MAGPSAPIGTLSEHSQKAASLIRNTNPSARTRAPLPKREAKSKAVVEESSDSSESDSSSDSDSDSSASNTKTTKSDNWAANLRPSSSAPQPKVNGATLAKPTSSLPSHTKTTSEKSTPKAKMAIKKSSSDSESSSGSSSSSESESESEVEKPAAKKSASDTKKIVKKEESSSSEESGSSSEEDTKKPQSKKTTKASKRSSSDSSDSSDEESSSSGGAKVTKAAANGKKPAKKESSSSEESSEEESESDESESESEEEVAKKPKAKEIVKAKDTPKAKAASSSKVTTAAQGAFKSSEMVADSDSSDEESEEEADESMVIEKRNSATTVQRLPEVISEHFHLRKAEGDLDASDVVRVFEDAKAQGKQLWYFTAPASVPIEVIQKQAIPYTKIQTGEPIFAHEGADYVAAIEDGITHSIKVLVPSKAGDKYQSLGQSLDKAIHIKRVTRVFQGESSTAVTPATSKPKRPQPKGLKARYIPIGAQSAVEADAASESDEDVEMTQAPALLPGSSAKSADTPDGKSKKRKQGAAEESTKKSKKPRVDAATPAKVNDSSSKKAIKQTPIAPPTIPTLNGTPSTQSKSINGIVKKVTPVLPPSVPGMKSS</sequence>
<dbReference type="AlphaFoldDB" id="A0AAE0M6N7"/>
<feature type="compositionally biased region" description="Basic and acidic residues" evidence="1">
    <location>
        <begin position="148"/>
        <end position="170"/>
    </location>
</feature>
<feature type="compositionally biased region" description="Basic and acidic residues" evidence="1">
    <location>
        <begin position="257"/>
        <end position="275"/>
    </location>
</feature>
<feature type="compositionally biased region" description="Polar residues" evidence="1">
    <location>
        <begin position="451"/>
        <end position="460"/>
    </location>
</feature>
<gene>
    <name evidence="2" type="ORF">B0T19DRAFT_274143</name>
</gene>
<feature type="region of interest" description="Disordered" evidence="1">
    <location>
        <begin position="484"/>
        <end position="602"/>
    </location>
</feature>
<feature type="compositionally biased region" description="Polar residues" evidence="1">
    <location>
        <begin position="568"/>
        <end position="581"/>
    </location>
</feature>
<feature type="region of interest" description="Disordered" evidence="1">
    <location>
        <begin position="1"/>
        <end position="319"/>
    </location>
</feature>
<feature type="compositionally biased region" description="Basic residues" evidence="1">
    <location>
        <begin position="187"/>
        <end position="197"/>
    </location>
</feature>
<evidence type="ECO:0000313" key="3">
    <source>
        <dbReference type="Proteomes" id="UP001286456"/>
    </source>
</evidence>
<organism evidence="2 3">
    <name type="scientific">Cercophora scortea</name>
    <dbReference type="NCBI Taxonomy" id="314031"/>
    <lineage>
        <taxon>Eukaryota</taxon>
        <taxon>Fungi</taxon>
        <taxon>Dikarya</taxon>
        <taxon>Ascomycota</taxon>
        <taxon>Pezizomycotina</taxon>
        <taxon>Sordariomycetes</taxon>
        <taxon>Sordariomycetidae</taxon>
        <taxon>Sordariales</taxon>
        <taxon>Lasiosphaeriaceae</taxon>
        <taxon>Cercophora</taxon>
    </lineage>
</organism>
<feature type="compositionally biased region" description="Acidic residues" evidence="1">
    <location>
        <begin position="239"/>
        <end position="256"/>
    </location>
</feature>
<evidence type="ECO:0000313" key="2">
    <source>
        <dbReference type="EMBL" id="KAK3319894.1"/>
    </source>
</evidence>
<reference evidence="2" key="1">
    <citation type="journal article" date="2023" name="Mol. Phylogenet. Evol.">
        <title>Genome-scale phylogeny and comparative genomics of the fungal order Sordariales.</title>
        <authorList>
            <person name="Hensen N."/>
            <person name="Bonometti L."/>
            <person name="Westerberg I."/>
            <person name="Brannstrom I.O."/>
            <person name="Guillou S."/>
            <person name="Cros-Aarteil S."/>
            <person name="Calhoun S."/>
            <person name="Haridas S."/>
            <person name="Kuo A."/>
            <person name="Mondo S."/>
            <person name="Pangilinan J."/>
            <person name="Riley R."/>
            <person name="LaButti K."/>
            <person name="Andreopoulos B."/>
            <person name="Lipzen A."/>
            <person name="Chen C."/>
            <person name="Yan M."/>
            <person name="Daum C."/>
            <person name="Ng V."/>
            <person name="Clum A."/>
            <person name="Steindorff A."/>
            <person name="Ohm R.A."/>
            <person name="Martin F."/>
            <person name="Silar P."/>
            <person name="Natvig D.O."/>
            <person name="Lalanne C."/>
            <person name="Gautier V."/>
            <person name="Ament-Velasquez S.L."/>
            <person name="Kruys A."/>
            <person name="Hutchinson M.I."/>
            <person name="Powell A.J."/>
            <person name="Barry K."/>
            <person name="Miller A.N."/>
            <person name="Grigoriev I.V."/>
            <person name="Debuchy R."/>
            <person name="Gladieux P."/>
            <person name="Hiltunen Thoren M."/>
            <person name="Johannesson H."/>
        </authorList>
    </citation>
    <scope>NUCLEOTIDE SEQUENCE</scope>
    <source>
        <strain evidence="2">SMH4131-1</strain>
    </source>
</reference>
<reference evidence="2" key="2">
    <citation type="submission" date="2023-06" db="EMBL/GenBank/DDBJ databases">
        <authorList>
            <consortium name="Lawrence Berkeley National Laboratory"/>
            <person name="Haridas S."/>
            <person name="Hensen N."/>
            <person name="Bonometti L."/>
            <person name="Westerberg I."/>
            <person name="Brannstrom I.O."/>
            <person name="Guillou S."/>
            <person name="Cros-Aarteil S."/>
            <person name="Calhoun S."/>
            <person name="Kuo A."/>
            <person name="Mondo S."/>
            <person name="Pangilinan J."/>
            <person name="Riley R."/>
            <person name="Labutti K."/>
            <person name="Andreopoulos B."/>
            <person name="Lipzen A."/>
            <person name="Chen C."/>
            <person name="Yanf M."/>
            <person name="Daum C."/>
            <person name="Ng V."/>
            <person name="Clum A."/>
            <person name="Steindorff A."/>
            <person name="Ohm R."/>
            <person name="Martin F."/>
            <person name="Silar P."/>
            <person name="Natvig D."/>
            <person name="Lalanne C."/>
            <person name="Gautier V."/>
            <person name="Ament-Velasquez S.L."/>
            <person name="Kruys A."/>
            <person name="Hutchinson M.I."/>
            <person name="Powell A.J."/>
            <person name="Barry K."/>
            <person name="Miller A.N."/>
            <person name="Grigoriev I.V."/>
            <person name="Debuchy R."/>
            <person name="Gladieux P."/>
            <person name="Thoren M.H."/>
            <person name="Johannesson H."/>
        </authorList>
    </citation>
    <scope>NUCLEOTIDE SEQUENCE</scope>
    <source>
        <strain evidence="2">SMH4131-1</strain>
    </source>
</reference>
<name>A0AAE0M6N7_9PEZI</name>
<proteinExistence type="predicted"/>
<dbReference type="InterPro" id="IPR013240">
    <property type="entry name" value="DNA-dir_RNA_pol1_su_RPA34"/>
</dbReference>
<feature type="compositionally biased region" description="Acidic residues" evidence="1">
    <location>
        <begin position="48"/>
        <end position="63"/>
    </location>
</feature>
<dbReference type="InterPro" id="IPR053263">
    <property type="entry name" value="Euk_RPA34_RNAP_subunit"/>
</dbReference>
<feature type="compositionally biased region" description="Low complexity" evidence="1">
    <location>
        <begin position="276"/>
        <end position="301"/>
    </location>
</feature>
<feature type="region of interest" description="Disordered" evidence="1">
    <location>
        <begin position="451"/>
        <end position="471"/>
    </location>
</feature>
<dbReference type="EMBL" id="JAUEPO010000006">
    <property type="protein sequence ID" value="KAK3319894.1"/>
    <property type="molecule type" value="Genomic_DNA"/>
</dbReference>
<keyword evidence="2" id="KW-0804">Transcription</keyword>
<feature type="compositionally biased region" description="Acidic residues" evidence="1">
    <location>
        <begin position="488"/>
        <end position="497"/>
    </location>
</feature>
<feature type="compositionally biased region" description="Basic and acidic residues" evidence="1">
    <location>
        <begin position="36"/>
        <end position="46"/>
    </location>
</feature>
<protein>
    <submittedName>
        <fullName evidence="2">DNA-directed RNA polymerase I subunit RPA34.5-domain-containing protein</fullName>
    </submittedName>
</protein>
<accession>A0AAE0M6N7</accession>
<keyword evidence="3" id="KW-1185">Reference proteome</keyword>
<dbReference type="GO" id="GO:0006360">
    <property type="term" value="P:transcription by RNA polymerase I"/>
    <property type="evidence" value="ECO:0007669"/>
    <property type="project" value="InterPro"/>
</dbReference>
<feature type="compositionally biased region" description="Polar residues" evidence="1">
    <location>
        <begin position="67"/>
        <end position="89"/>
    </location>
</feature>
<dbReference type="PANTHER" id="PTHR28155">
    <property type="entry name" value="ACR243WP"/>
    <property type="match status" value="1"/>
</dbReference>
<feature type="compositionally biased region" description="Acidic residues" evidence="1">
    <location>
        <begin position="302"/>
        <end position="316"/>
    </location>
</feature>
<dbReference type="GO" id="GO:0000428">
    <property type="term" value="C:DNA-directed RNA polymerase complex"/>
    <property type="evidence" value="ECO:0007669"/>
    <property type="project" value="UniProtKB-KW"/>
</dbReference>
<evidence type="ECO:0000256" key="1">
    <source>
        <dbReference type="SAM" id="MobiDB-lite"/>
    </source>
</evidence>
<feature type="compositionally biased region" description="Low complexity" evidence="1">
    <location>
        <begin position="130"/>
        <end position="142"/>
    </location>
</feature>
<feature type="compositionally biased region" description="Polar residues" evidence="1">
    <location>
        <begin position="100"/>
        <end position="110"/>
    </location>
</feature>
<dbReference type="Pfam" id="PF08208">
    <property type="entry name" value="RNA_polI_A34"/>
    <property type="match status" value="1"/>
</dbReference>
<dbReference type="PANTHER" id="PTHR28155:SF1">
    <property type="entry name" value="DNA-DIRECTED RNA POLYMERASE I SUBUNIT RPA34.5-DOMAIN-CONTAINING PROTEIN"/>
    <property type="match status" value="1"/>
</dbReference>
<dbReference type="Proteomes" id="UP001286456">
    <property type="component" value="Unassembled WGS sequence"/>
</dbReference>